<comment type="subunit">
    <text evidence="1">Collagen polypeptide chains are complexed within the cuticle by disulfide bonds and other types of covalent cross-links.</text>
</comment>
<dbReference type="PANTHER" id="PTHR24637">
    <property type="entry name" value="COLLAGEN"/>
    <property type="match status" value="1"/>
</dbReference>
<gene>
    <name evidence="7" type="ORF">WR25_12712</name>
</gene>
<dbReference type="PANTHER" id="PTHR24637:SF236">
    <property type="entry name" value="NEMATODE CUTICLE COLLAGEN N-TERMINAL DOMAIN-CONTAINING PROTEIN"/>
    <property type="match status" value="1"/>
</dbReference>
<dbReference type="GO" id="GO:0042302">
    <property type="term" value="F:structural constituent of cuticle"/>
    <property type="evidence" value="ECO:0007669"/>
    <property type="project" value="InterPro"/>
</dbReference>
<evidence type="ECO:0000256" key="2">
    <source>
        <dbReference type="ARBA" id="ARBA00022737"/>
    </source>
</evidence>
<dbReference type="EMBL" id="LIAE01006609">
    <property type="protein sequence ID" value="PAV87099.1"/>
    <property type="molecule type" value="Genomic_DNA"/>
</dbReference>
<feature type="compositionally biased region" description="Low complexity" evidence="4">
    <location>
        <begin position="78"/>
        <end position="87"/>
    </location>
</feature>
<evidence type="ECO:0000313" key="7">
    <source>
        <dbReference type="EMBL" id="PAV87099.1"/>
    </source>
</evidence>
<dbReference type="Pfam" id="PF01484">
    <property type="entry name" value="Col_cuticle_N"/>
    <property type="match status" value="1"/>
</dbReference>
<dbReference type="Proteomes" id="UP000218231">
    <property type="component" value="Unassembled WGS sequence"/>
</dbReference>
<feature type="compositionally biased region" description="Low complexity" evidence="4">
    <location>
        <begin position="96"/>
        <end position="110"/>
    </location>
</feature>
<protein>
    <recommendedName>
        <fullName evidence="6">Nematode cuticle collagen N-terminal domain-containing protein</fullName>
    </recommendedName>
</protein>
<keyword evidence="5" id="KW-0472">Membrane</keyword>
<keyword evidence="3" id="KW-1015">Disulfide bond</keyword>
<evidence type="ECO:0000256" key="4">
    <source>
        <dbReference type="SAM" id="MobiDB-lite"/>
    </source>
</evidence>
<proteinExistence type="predicted"/>
<dbReference type="STRING" id="2018661.A0A2A2LLS1"/>
<sequence length="273" mass="29053">MSTSVLVGTVTGITAVVTLGAIVSVFYLINDINTFYDDSIQSIEEFKDSANGAWHSMQPNPFDVRERRSVFARRRRQGQCNCGQQPNNCPPGPPAGSQGEPGYPGEPGQAGVAGIGLITNEQGTGCIKCPQGPPGPPARQEIPEPAAEDSQDPLDPKDPLDLQDKTEVPDKPATQDRGTPGQDGNLGGDSEYCPCPARGGSAPVTGGSSSTYAQPAAPSDGGYRRHRARSHVRAHKRVVKRKPQGWSRRAAVKRRAAAKRRAAVRKVAAKRRA</sequence>
<evidence type="ECO:0000259" key="6">
    <source>
        <dbReference type="SMART" id="SM01088"/>
    </source>
</evidence>
<feature type="compositionally biased region" description="Basic residues" evidence="4">
    <location>
        <begin position="224"/>
        <end position="243"/>
    </location>
</feature>
<evidence type="ECO:0000256" key="1">
    <source>
        <dbReference type="ARBA" id="ARBA00011518"/>
    </source>
</evidence>
<feature type="domain" description="Nematode cuticle collagen N-terminal" evidence="6">
    <location>
        <begin position="7"/>
        <end position="57"/>
    </location>
</feature>
<feature type="transmembrane region" description="Helical" evidence="5">
    <location>
        <begin position="6"/>
        <end position="29"/>
    </location>
</feature>
<evidence type="ECO:0000256" key="5">
    <source>
        <dbReference type="SAM" id="Phobius"/>
    </source>
</evidence>
<dbReference type="AlphaFoldDB" id="A0A2A2LLS1"/>
<accession>A0A2A2LLS1</accession>
<evidence type="ECO:0000313" key="8">
    <source>
        <dbReference type="Proteomes" id="UP000218231"/>
    </source>
</evidence>
<name>A0A2A2LLS1_9BILA</name>
<feature type="compositionally biased region" description="Basic and acidic residues" evidence="4">
    <location>
        <begin position="154"/>
        <end position="174"/>
    </location>
</feature>
<keyword evidence="2" id="KW-0677">Repeat</keyword>
<dbReference type="OrthoDB" id="5876933at2759"/>
<feature type="region of interest" description="Disordered" evidence="4">
    <location>
        <begin position="75"/>
        <end position="251"/>
    </location>
</feature>
<dbReference type="InterPro" id="IPR002486">
    <property type="entry name" value="Col_cuticle_N"/>
</dbReference>
<dbReference type="SMART" id="SM01088">
    <property type="entry name" value="Col_cuticle_N"/>
    <property type="match status" value="1"/>
</dbReference>
<comment type="caution">
    <text evidence="7">The sequence shown here is derived from an EMBL/GenBank/DDBJ whole genome shotgun (WGS) entry which is preliminary data.</text>
</comment>
<organism evidence="7 8">
    <name type="scientific">Diploscapter pachys</name>
    <dbReference type="NCBI Taxonomy" id="2018661"/>
    <lineage>
        <taxon>Eukaryota</taxon>
        <taxon>Metazoa</taxon>
        <taxon>Ecdysozoa</taxon>
        <taxon>Nematoda</taxon>
        <taxon>Chromadorea</taxon>
        <taxon>Rhabditida</taxon>
        <taxon>Rhabditina</taxon>
        <taxon>Rhabditomorpha</taxon>
        <taxon>Rhabditoidea</taxon>
        <taxon>Rhabditidae</taxon>
        <taxon>Diploscapter</taxon>
    </lineage>
</organism>
<keyword evidence="5" id="KW-0812">Transmembrane</keyword>
<evidence type="ECO:0000256" key="3">
    <source>
        <dbReference type="ARBA" id="ARBA00023157"/>
    </source>
</evidence>
<keyword evidence="5" id="KW-1133">Transmembrane helix</keyword>
<keyword evidence="8" id="KW-1185">Reference proteome</keyword>
<reference evidence="7 8" key="1">
    <citation type="journal article" date="2017" name="Curr. Biol.">
        <title>Genome architecture and evolution of a unichromosomal asexual nematode.</title>
        <authorList>
            <person name="Fradin H."/>
            <person name="Zegar C."/>
            <person name="Gutwein M."/>
            <person name="Lucas J."/>
            <person name="Kovtun M."/>
            <person name="Corcoran D."/>
            <person name="Baugh L.R."/>
            <person name="Kiontke K."/>
            <person name="Gunsalus K."/>
            <person name="Fitch D.H."/>
            <person name="Piano F."/>
        </authorList>
    </citation>
    <scope>NUCLEOTIDE SEQUENCE [LARGE SCALE GENOMIC DNA]</scope>
    <source>
        <strain evidence="7">PF1309</strain>
    </source>
</reference>